<protein>
    <submittedName>
        <fullName evidence="2">Uncharacterized protein</fullName>
    </submittedName>
</protein>
<sequence length="341" mass="38086">MAKAAIAEQVNRCREVLNENHPDAIISAFPGVRPPPGTPCFEALRQGTKQEKFMCLAAEAQLNFMSGCMQRDSTSLRGPLRGQDLEYQRREAKAENQELKADIQREQDQQEVLHMELARACAQLEASHRQCARQLHEAVQVLEVSVDGDAEAAPMSECVGELRGTGHSAMQSRLDHMAELKTKEPEEAMKRRRLQQELWSLEREQTKQEVKLAELGRLEEHERRQIESLSSMAQLSESLGLPRIEFDRDRGVVILGPADTDGTEPGVFCGGTAIRTVAVQHDVSGKLVRAEPHPLLQLWNEATTAVETDDLARLLTLVWDRLCEQSPGRRGDRSPCNRGGA</sequence>
<accession>A0A7S1F0U1</accession>
<gene>
    <name evidence="2" type="ORF">NSCI0253_LOCUS11073</name>
</gene>
<name>A0A7S1F0U1_NOCSC</name>
<reference evidence="2" key="1">
    <citation type="submission" date="2021-01" db="EMBL/GenBank/DDBJ databases">
        <authorList>
            <person name="Corre E."/>
            <person name="Pelletier E."/>
            <person name="Niang G."/>
            <person name="Scheremetjew M."/>
            <person name="Finn R."/>
            <person name="Kale V."/>
            <person name="Holt S."/>
            <person name="Cochrane G."/>
            <person name="Meng A."/>
            <person name="Brown T."/>
            <person name="Cohen L."/>
        </authorList>
    </citation>
    <scope>NUCLEOTIDE SEQUENCE</scope>
</reference>
<organism evidence="2">
    <name type="scientific">Noctiluca scintillans</name>
    <name type="common">Sea sparkle</name>
    <name type="synonym">Red tide dinoflagellate</name>
    <dbReference type="NCBI Taxonomy" id="2966"/>
    <lineage>
        <taxon>Eukaryota</taxon>
        <taxon>Sar</taxon>
        <taxon>Alveolata</taxon>
        <taxon>Dinophyceae</taxon>
        <taxon>Noctilucales</taxon>
        <taxon>Noctilucaceae</taxon>
        <taxon>Noctiluca</taxon>
    </lineage>
</organism>
<feature type="coiled-coil region" evidence="1">
    <location>
        <begin position="82"/>
        <end position="116"/>
    </location>
</feature>
<proteinExistence type="predicted"/>
<dbReference type="AlphaFoldDB" id="A0A7S1F0U1"/>
<keyword evidence="1" id="KW-0175">Coiled coil</keyword>
<evidence type="ECO:0000256" key="1">
    <source>
        <dbReference type="SAM" id="Coils"/>
    </source>
</evidence>
<evidence type="ECO:0000313" key="2">
    <source>
        <dbReference type="EMBL" id="CAD8836725.1"/>
    </source>
</evidence>
<dbReference type="EMBL" id="HBFQ01015954">
    <property type="protein sequence ID" value="CAD8836725.1"/>
    <property type="molecule type" value="Transcribed_RNA"/>
</dbReference>